<evidence type="ECO:0000313" key="5">
    <source>
        <dbReference type="Proteomes" id="UP000290365"/>
    </source>
</evidence>
<evidence type="ECO:0000259" key="3">
    <source>
        <dbReference type="PROSITE" id="PS50943"/>
    </source>
</evidence>
<evidence type="ECO:0000256" key="1">
    <source>
        <dbReference type="SAM" id="MobiDB-lite"/>
    </source>
</evidence>
<dbReference type="KEGG" id="kbs:EPA93_44020"/>
<protein>
    <submittedName>
        <fullName evidence="4">XRE family transcriptional regulator</fullName>
    </submittedName>
</protein>
<feature type="compositionally biased region" description="Polar residues" evidence="1">
    <location>
        <begin position="169"/>
        <end position="183"/>
    </location>
</feature>
<dbReference type="InterPro" id="IPR001387">
    <property type="entry name" value="Cro/C1-type_HTH"/>
</dbReference>
<sequence length="355" mass="38496">MKKQVSSSPLRWERESRGWSRSYVAEELEVDIATVGRWEREERLPQPYHQQKLCALFEKNAQELGFLTAPAPEGHAQNLSLYSPPTSEQLAQSSEVPEPARLQQSRHIQPEVSSPGYKLILWYRPPLIITICLIILISGTGIGLYALLTSHTAIPQTKVSPPTEARPTTGLSTMTTRQKQTPVAVSPLPSTTSTSQTTQRTEPASAASVFSFETDSQSWRMLNGKGSISSAYAKDGSHSFQASFSTPTGPDNPYAFVSGIPQLATIQAGQTISADVYVAGSAPVSADISLQSTHQNHNGGIWYDGAITALPTGSWHRLTYAVPLAAPPISTIGLDLYCKSPSGVVSVYIDNVSWR</sequence>
<feature type="domain" description="HTH cro/C1-type" evidence="3">
    <location>
        <begin position="10"/>
        <end position="64"/>
    </location>
</feature>
<reference evidence="4 5" key="1">
    <citation type="submission" date="2019-01" db="EMBL/GenBank/DDBJ databases">
        <title>Ktedonosporobacter rubrisoli SCAWS-G2.</title>
        <authorList>
            <person name="Huang Y."/>
            <person name="Yan B."/>
        </authorList>
    </citation>
    <scope>NUCLEOTIDE SEQUENCE [LARGE SCALE GENOMIC DNA]</scope>
    <source>
        <strain evidence="4 5">SCAWS-G2</strain>
    </source>
</reference>
<accession>A0A4P6K429</accession>
<keyword evidence="2" id="KW-0472">Membrane</keyword>
<evidence type="ECO:0000313" key="4">
    <source>
        <dbReference type="EMBL" id="QBD82570.1"/>
    </source>
</evidence>
<dbReference type="CDD" id="cd00093">
    <property type="entry name" value="HTH_XRE"/>
    <property type="match status" value="1"/>
</dbReference>
<dbReference type="InterPro" id="IPR010982">
    <property type="entry name" value="Lambda_DNA-bd_dom_sf"/>
</dbReference>
<evidence type="ECO:0000256" key="2">
    <source>
        <dbReference type="SAM" id="Phobius"/>
    </source>
</evidence>
<feature type="region of interest" description="Disordered" evidence="1">
    <location>
        <begin position="77"/>
        <end position="109"/>
    </location>
</feature>
<feature type="transmembrane region" description="Helical" evidence="2">
    <location>
        <begin position="127"/>
        <end position="148"/>
    </location>
</feature>
<organism evidence="4 5">
    <name type="scientific">Ktedonosporobacter rubrisoli</name>
    <dbReference type="NCBI Taxonomy" id="2509675"/>
    <lineage>
        <taxon>Bacteria</taxon>
        <taxon>Bacillati</taxon>
        <taxon>Chloroflexota</taxon>
        <taxon>Ktedonobacteria</taxon>
        <taxon>Ktedonobacterales</taxon>
        <taxon>Ktedonosporobacteraceae</taxon>
        <taxon>Ktedonosporobacter</taxon>
    </lineage>
</organism>
<keyword evidence="2" id="KW-0812">Transmembrane</keyword>
<feature type="compositionally biased region" description="Low complexity" evidence="1">
    <location>
        <begin position="190"/>
        <end position="201"/>
    </location>
</feature>
<dbReference type="OrthoDB" id="3698213at2"/>
<dbReference type="SUPFAM" id="SSF47413">
    <property type="entry name" value="lambda repressor-like DNA-binding domains"/>
    <property type="match status" value="1"/>
</dbReference>
<name>A0A4P6K429_KTERU</name>
<dbReference type="PROSITE" id="PS50943">
    <property type="entry name" value="HTH_CROC1"/>
    <property type="match status" value="1"/>
</dbReference>
<keyword evidence="5" id="KW-1185">Reference proteome</keyword>
<proteinExistence type="predicted"/>
<dbReference type="Gene3D" id="1.10.260.40">
    <property type="entry name" value="lambda repressor-like DNA-binding domains"/>
    <property type="match status" value="1"/>
</dbReference>
<dbReference type="Proteomes" id="UP000290365">
    <property type="component" value="Chromosome"/>
</dbReference>
<dbReference type="GO" id="GO:0003677">
    <property type="term" value="F:DNA binding"/>
    <property type="evidence" value="ECO:0007669"/>
    <property type="project" value="InterPro"/>
</dbReference>
<dbReference type="AlphaFoldDB" id="A0A4P6K429"/>
<feature type="region of interest" description="Disordered" evidence="1">
    <location>
        <begin position="157"/>
        <end position="207"/>
    </location>
</feature>
<dbReference type="Gene3D" id="2.60.120.260">
    <property type="entry name" value="Galactose-binding domain-like"/>
    <property type="match status" value="1"/>
</dbReference>
<feature type="compositionally biased region" description="Polar residues" evidence="1">
    <location>
        <begin position="77"/>
        <end position="95"/>
    </location>
</feature>
<dbReference type="SMART" id="SM00530">
    <property type="entry name" value="HTH_XRE"/>
    <property type="match status" value="1"/>
</dbReference>
<keyword evidence="2" id="KW-1133">Transmembrane helix</keyword>
<dbReference type="RefSeq" id="WP_129893639.1">
    <property type="nucleotide sequence ID" value="NZ_CP035758.1"/>
</dbReference>
<dbReference type="Pfam" id="PF01381">
    <property type="entry name" value="HTH_3"/>
    <property type="match status" value="1"/>
</dbReference>
<dbReference type="EMBL" id="CP035758">
    <property type="protein sequence ID" value="QBD82570.1"/>
    <property type="molecule type" value="Genomic_DNA"/>
</dbReference>
<gene>
    <name evidence="4" type="ORF">EPA93_44020</name>
</gene>